<sequence>MWNFRYYAHCIELNCNFTIWLEVTVNSPFRRINLGSTPVTGGVTQTNKADKRSQRQAVTALYYYHTPPRPVPTLPKPHYPLLCTTTLASLVKGRWIDGKPQTVALLRFACDTSAFLIYQTFCRQDGGIACYKLFQPCRHLR</sequence>
<dbReference type="AlphaFoldDB" id="R6R3R7"/>
<evidence type="ECO:0000313" key="2">
    <source>
        <dbReference type="Proteomes" id="UP000018142"/>
    </source>
</evidence>
<dbReference type="EMBL" id="CBFJ010000016">
    <property type="protein sequence ID" value="CDC43518.1"/>
    <property type="molecule type" value="Genomic_DNA"/>
</dbReference>
<name>R6R3R7_9FIRM</name>
<proteinExistence type="predicted"/>
<dbReference type="Proteomes" id="UP000018142">
    <property type="component" value="Unassembled WGS sequence"/>
</dbReference>
<organism evidence="1 2">
    <name type="scientific">[Eubacterium] siraeum CAG:80</name>
    <dbReference type="NCBI Taxonomy" id="1263080"/>
    <lineage>
        <taxon>Bacteria</taxon>
        <taxon>Bacillati</taxon>
        <taxon>Bacillota</taxon>
        <taxon>Clostridia</taxon>
        <taxon>Eubacteriales</taxon>
        <taxon>Oscillospiraceae</taxon>
        <taxon>Oscillospiraceae incertae sedis</taxon>
    </lineage>
</organism>
<gene>
    <name evidence="1" type="ORF">BN788_01205</name>
</gene>
<reference evidence="1" key="1">
    <citation type="submission" date="2012-11" db="EMBL/GenBank/DDBJ databases">
        <title>Dependencies among metagenomic species, viruses, plasmids and units of genetic variation.</title>
        <authorList>
            <person name="Nielsen H.B."/>
            <person name="Almeida M."/>
            <person name="Juncker A.S."/>
            <person name="Rasmussen S."/>
            <person name="Li J."/>
            <person name="Sunagawa S."/>
            <person name="Plichta D."/>
            <person name="Gautier L."/>
            <person name="Le Chatelier E."/>
            <person name="Peletier E."/>
            <person name="Bonde I."/>
            <person name="Nielsen T."/>
            <person name="Manichanh C."/>
            <person name="Arumugam M."/>
            <person name="Batto J."/>
            <person name="Santos M.B.Q.D."/>
            <person name="Blom N."/>
            <person name="Borruel N."/>
            <person name="Burgdorf K.S."/>
            <person name="Boumezbeur F."/>
            <person name="Casellas F."/>
            <person name="Dore J."/>
            <person name="Guarner F."/>
            <person name="Hansen T."/>
            <person name="Hildebrand F."/>
            <person name="Kaas R.S."/>
            <person name="Kennedy S."/>
            <person name="Kristiansen K."/>
            <person name="Kultima J.R."/>
            <person name="Leonard P."/>
            <person name="Levenez F."/>
            <person name="Lund O."/>
            <person name="Moumen B."/>
            <person name="Le Paslier D."/>
            <person name="Pons N."/>
            <person name="Pedersen O."/>
            <person name="Prifti E."/>
            <person name="Qin J."/>
            <person name="Raes J."/>
            <person name="Tap J."/>
            <person name="Tims S."/>
            <person name="Ussery D.W."/>
            <person name="Yamada T."/>
            <person name="MetaHit consortium"/>
            <person name="Renault P."/>
            <person name="Sicheritz-Ponten T."/>
            <person name="Bork P."/>
            <person name="Wang J."/>
            <person name="Brunak S."/>
            <person name="Ehrlich S.D."/>
        </authorList>
    </citation>
    <scope>NUCLEOTIDE SEQUENCE [LARGE SCALE GENOMIC DNA]</scope>
</reference>
<evidence type="ECO:0000313" key="1">
    <source>
        <dbReference type="EMBL" id="CDC43518.1"/>
    </source>
</evidence>
<accession>R6R3R7</accession>
<comment type="caution">
    <text evidence="1">The sequence shown here is derived from an EMBL/GenBank/DDBJ whole genome shotgun (WGS) entry which is preliminary data.</text>
</comment>
<protein>
    <submittedName>
        <fullName evidence="1">Uncharacterized protein</fullName>
    </submittedName>
</protein>